<dbReference type="PANTHER" id="PTHR23049">
    <property type="entry name" value="MYOSIN REGULATORY LIGHT CHAIN 2"/>
    <property type="match status" value="1"/>
</dbReference>
<dbReference type="InterPro" id="IPR050403">
    <property type="entry name" value="Myosin_RLC"/>
</dbReference>
<evidence type="ECO:0000313" key="5">
    <source>
        <dbReference type="EMBL" id="SBS97646.1"/>
    </source>
</evidence>
<organism evidence="4 7">
    <name type="scientific">Plasmodium ovale curtisi</name>
    <dbReference type="NCBI Taxonomy" id="864141"/>
    <lineage>
        <taxon>Eukaryota</taxon>
        <taxon>Sar</taxon>
        <taxon>Alveolata</taxon>
        <taxon>Apicomplexa</taxon>
        <taxon>Aconoidasida</taxon>
        <taxon>Haemosporida</taxon>
        <taxon>Plasmodiidae</taxon>
        <taxon>Plasmodium</taxon>
        <taxon>Plasmodium (Plasmodium)</taxon>
    </lineage>
</organism>
<evidence type="ECO:0000256" key="1">
    <source>
        <dbReference type="ARBA" id="ARBA00022737"/>
    </source>
</evidence>
<feature type="domain" description="EF-hand" evidence="3">
    <location>
        <begin position="3"/>
        <end position="38"/>
    </location>
</feature>
<name>A0A1A8W682_PLAOA</name>
<gene>
    <name evidence="5" type="ORF">POVCU1_039790</name>
    <name evidence="4" type="ORF">POVCU2_0043070</name>
</gene>
<protein>
    <submittedName>
        <fullName evidence="4">Calmodulin, putative</fullName>
    </submittedName>
</protein>
<evidence type="ECO:0000256" key="2">
    <source>
        <dbReference type="ARBA" id="ARBA00022837"/>
    </source>
</evidence>
<keyword evidence="2" id="KW-0106">Calcium</keyword>
<dbReference type="VEuPathDB" id="PlasmoDB:PocGH01_13041500"/>
<reference evidence="4" key="2">
    <citation type="submission" date="2016-05" db="EMBL/GenBank/DDBJ databases">
        <authorList>
            <person name="Lavstsen T."/>
            <person name="Jespersen J.S."/>
        </authorList>
    </citation>
    <scope>NUCLEOTIDE SEQUENCE [LARGE SCALE GENOMIC DNA]</scope>
</reference>
<accession>A0A1A8W682</accession>
<dbReference type="EMBL" id="FLQV01000733">
    <property type="protein sequence ID" value="SBS97646.1"/>
    <property type="molecule type" value="Genomic_DNA"/>
</dbReference>
<dbReference type="InterPro" id="IPR018247">
    <property type="entry name" value="EF_Hand_1_Ca_BS"/>
</dbReference>
<proteinExistence type="predicted"/>
<dbReference type="Pfam" id="PF13202">
    <property type="entry name" value="EF-hand_5"/>
    <property type="match status" value="2"/>
</dbReference>
<dbReference type="InterPro" id="IPR011992">
    <property type="entry name" value="EF-hand-dom_pair"/>
</dbReference>
<feature type="domain" description="EF-hand" evidence="3">
    <location>
        <begin position="69"/>
        <end position="104"/>
    </location>
</feature>
<dbReference type="SMART" id="SM00054">
    <property type="entry name" value="EFh"/>
    <property type="match status" value="2"/>
</dbReference>
<evidence type="ECO:0000313" key="4">
    <source>
        <dbReference type="EMBL" id="SBS87511.1"/>
    </source>
</evidence>
<evidence type="ECO:0000313" key="6">
    <source>
        <dbReference type="Proteomes" id="UP000078546"/>
    </source>
</evidence>
<evidence type="ECO:0000313" key="7">
    <source>
        <dbReference type="Proteomes" id="UP000078560"/>
    </source>
</evidence>
<dbReference type="AlphaFoldDB" id="A0A1A8W682"/>
<dbReference type="PROSITE" id="PS00018">
    <property type="entry name" value="EF_HAND_1"/>
    <property type="match status" value="1"/>
</dbReference>
<dbReference type="InterPro" id="IPR002048">
    <property type="entry name" value="EF_hand_dom"/>
</dbReference>
<dbReference type="PROSITE" id="PS50222">
    <property type="entry name" value="EF_HAND_2"/>
    <property type="match status" value="2"/>
</dbReference>
<sequence>MSATNALIKESFTIMDKDSDGSISPGELLYALRFIGVTSNYNDLYQKDNLNYSLKEYSKIAKKQLGLYTPKQKMIQTLKKIDKNKSGQLSVDTLIFLVMTMSDFLSDEDYNSFKKFIDPENKKVISIEEFADKVLS</sequence>
<dbReference type="Gene3D" id="1.10.238.10">
    <property type="entry name" value="EF-hand"/>
    <property type="match status" value="1"/>
</dbReference>
<dbReference type="GO" id="GO:0005509">
    <property type="term" value="F:calcium ion binding"/>
    <property type="evidence" value="ECO:0007669"/>
    <property type="project" value="InterPro"/>
</dbReference>
<dbReference type="SUPFAM" id="SSF47473">
    <property type="entry name" value="EF-hand"/>
    <property type="match status" value="1"/>
</dbReference>
<dbReference type="EMBL" id="FLQU01000579">
    <property type="protein sequence ID" value="SBS87511.1"/>
    <property type="molecule type" value="Genomic_DNA"/>
</dbReference>
<dbReference type="Proteomes" id="UP000078560">
    <property type="component" value="Unassembled WGS sequence"/>
</dbReference>
<evidence type="ECO:0000259" key="3">
    <source>
        <dbReference type="PROSITE" id="PS50222"/>
    </source>
</evidence>
<dbReference type="Proteomes" id="UP000078546">
    <property type="component" value="Unassembled WGS sequence"/>
</dbReference>
<keyword evidence="1" id="KW-0677">Repeat</keyword>
<reference evidence="6 7" key="1">
    <citation type="submission" date="2016-05" db="EMBL/GenBank/DDBJ databases">
        <authorList>
            <person name="Naeem Raeece"/>
        </authorList>
    </citation>
    <scope>NUCLEOTIDE SEQUENCE [LARGE SCALE GENOMIC DNA]</scope>
</reference>